<evidence type="ECO:0008006" key="3">
    <source>
        <dbReference type="Google" id="ProtNLM"/>
    </source>
</evidence>
<keyword evidence="2" id="KW-1185">Reference proteome</keyword>
<reference evidence="2" key="1">
    <citation type="journal article" date="2019" name="Int. J. Syst. Evol. Microbiol.">
        <title>The Global Catalogue of Microorganisms (GCM) 10K type strain sequencing project: providing services to taxonomists for standard genome sequencing and annotation.</title>
        <authorList>
            <consortium name="The Broad Institute Genomics Platform"/>
            <consortium name="The Broad Institute Genome Sequencing Center for Infectious Disease"/>
            <person name="Wu L."/>
            <person name="Ma J."/>
        </authorList>
    </citation>
    <scope>NUCLEOTIDE SEQUENCE [LARGE SCALE GENOMIC DNA]</scope>
    <source>
        <strain evidence="2">CGMCC 1.16226</strain>
    </source>
</reference>
<protein>
    <recommendedName>
        <fullName evidence="3">LysM domain-containing protein</fullName>
    </recommendedName>
</protein>
<gene>
    <name evidence="1" type="ORF">ACFSQT_36385</name>
</gene>
<organism evidence="1 2">
    <name type="scientific">Mesorhizobium calcicola</name>
    <dbReference type="NCBI Taxonomy" id="1300310"/>
    <lineage>
        <taxon>Bacteria</taxon>
        <taxon>Pseudomonadati</taxon>
        <taxon>Pseudomonadota</taxon>
        <taxon>Alphaproteobacteria</taxon>
        <taxon>Hyphomicrobiales</taxon>
        <taxon>Phyllobacteriaceae</taxon>
        <taxon>Mesorhizobium</taxon>
    </lineage>
</organism>
<evidence type="ECO:0000313" key="2">
    <source>
        <dbReference type="Proteomes" id="UP001597349"/>
    </source>
</evidence>
<proteinExistence type="predicted"/>
<sequence>MIAFKRDASGLYLADPLAGARVAFLFQDESRIDPTFDLTAQSWIDPGQLGYIAFFVPSATRDWNAFEIGIRKAFADNAGTQIGWFPEPLSIAPILVSVTGQGTPSPTVGDSFSLAFRQSVTFQVQPDLFGLSTTVLFDDASNSLQIANSQPPATLLLTATPPAGATVTFQSAAPFASLALSGPLAGTASAAFELAAADLVQFEAGMMYFNPPTGGGLVGALSYPVFRGVGGSATPFGFNVTLDVLGPLDATRSFFQFTDALLGSTFVTSNGKPFALSTVNTGDIGTASRLVFAGRPQQSPSEQRYYYLTPAGQFGLALDSGANQAAATTSETVQMLCGVTGTEFVTVTVGSTPDKLEFVPAQPAYRIAPAQDSPTSPAFLDSTATTSWAQLIVQDGSYISQPERAPLYNQRTNTATLLAGAAPASGLTVYVLDYLKVPSWSAKGASTPAIPLVPYAGLDFSTDPNLKAADYLDMESRALNPRRAAGFIPAPNQRIAANAAPAGPTQLAMTPQGMLAELAGTPLAWTGLQMATSAAGTLEFEAMGPSICKAVQQNQIFTVVSENPASADPLGSGQSLFDFSGDKLEIGDWTFDLSPGGLAAPDGTPPIFMMKFYPGETIEQLVADTRLWSQPDTFNKTFTAAATKSYLETLISEAKAAVFHNGGTQPDTTSLYWNFYQTVTDPTFNGILAVNCNMQLDELPTAVRAVLGGMKDPGIAGFRVHHVGIAINNTDPSQAVPTLAQSATFALVDYEKAASKSATAPDSNIEIDIDYGFEVEYLRALFTNSELRSFACEINLTINDLFKTGVNLDAGQSPSANAGDGANVIAIMGSYQAHGTSGDDKSSGQGVYSFVAQGDFVFNFTDDSGKSNNKYLKQITLTKLQFSFDDETAATPPKADTTHIGAHFAIWGDIEFNEFQVLDLFAFEKLVFSNLGIEVGFDLTIPAKGQPSTSTPSLTFAPGDLRLDLGATEKRSGADSLLDLIPFKLKSFLYSGTADQTIESLNYYSLGSLPGLAENGVTLQDNFNYALIFDLDLGSMGGLVGSLSAFKFSVLIGWLSPEDGGGLAFGIQLPQVDGKLEIKIEGVLTISIEQFNLEYATDAEPKMLVLGMHNCFIEILGQRLPPDGTISIGLFAPTEGADQIGWIGAYNLGKDGGGGGGDDAQNLLAAPVPAKVGAVSDVFELVYLGVGQRVGPDPTKPPANFDAFLKFMQGDFWDALKNKKFADIYHPDGKWIIVTDFTLLKVLEVGFVFYDVTPFYALLLKLTGGAGKGAEFEIVYTKISDTIGKFAAVFSLPDSLRTFQVGAASLTLPTLSVDVYTNGDWKVDLGFPDGDNWSVCFQVQAQAGPIPVTGSGGFYIASLSSATDPDVFKGTYQSILAFGFAARLGVGKDFTAGPLKAGVSVTFFGIIQGAAGYLTSGGGDLTKKPDALSLQGQFGIIGELYGSLDFVIIKASVNVRLEASIGIILALEPPSVPGGGSGSILLYIEASVSVSVTVEINLFLFSISISFSFNASFRFEWQLAGSSQRAQIETFARLKQRLLAGAAPVVGLCPNLPKSLPILFLPEMTAVFPDATSNGAPWVVTSLGIQYDDNPSQNPTYADFKPFEAVTTQLATFALMHALNLPAYNSVVLLEFDSSSGTPGLKDMDSEPEALTGWIDYPTLLSQLSNFSATLAAPTGNAKACVFPMPPFLNMATSGRTDGNGKAQDLSYQFLAQNLVSQSYLQTVDTYFNQLFVNQTSNPTSVNDTGGTTPLSQEIFLDYFKGLIRGAVHELLVTMQDAGLTSSPLDKLFMAAVAAPTPGAQTRFQGLAGQMSSALRGGVRLPYTAGLTVPGGTALTTTNPLFALLWQEFPAGGIANNDSYSITLTNPDKTQDWLAVNASFSLTQKALGSYLGLTAASITAPSSPTPIALSSTGPQSFALENAIAWTPPNATALSLRPFAPSLARLQANEGTAAIPVLVKSRQAQGAYLPDGTPLPAGDITFATSITLTVKQIPGATQGSMLPDVYALSGASQADEALLGRILDDLKGNDRPVDAIQILFQTAAGAPGLVSAVVDPSAVFALRTNTTTVSQPPQGLMGFALGLPAGVSVGASTDITDDGGYGFLQIIQQATVTNAQGYYLRFVDKTGNALPTALFAKGVAQVTMLVTYKPGSGTNQSGSPLAIQPYYNAVVLAGTQSGLVYYAETADPALEARYVKVAAGTFGVELTRSESVMQLQTPALLKAGQLGAAKSHSRGRVIEALRASGIVDDAELHEALVAAGDAKASLNSLYSLVTYQIQATTGFTLSNLSAPIQPQKPDQSGTTGTYRVFAPLYNVATANAGSATPDRYASINDKFTLDFFVNDAFGNQLPTPASYSDINLYFDPIVPVDQWPGILPTYGFNGSTPNTIEIVLTPSQAAFSGMSADQKAAALANFRTIEDQINGPGVSFYVETSLALQADGSSLVNFPLSAADTGKVTGMVADLVNWLAGLSTNFPGAVTISMPVSGPGALPPLFEIVVLFGITRDANLISRYLKDQFGTILVPSAQNVATGFVAATGGANNISQFAADFVGAFPTQKLAIGMNGADASPQQKLSSTTQSSTAQSSTALARKRLKALKLAHDGSGGARAGSQALWAAAASLLDISIGAAGAGPRFLSPKPLDNVLNSASVSLPQLSSNLPALPVQQLFIDTDLDQLNRIFFQAVDEVLSPASAAKAFEVAPKDYTAIAVGREALAQKYAQYEVDWLFGPQSPFTGTTAALAIAKDVFEQQMRAALMTAYFVDTIVQYDVTWNQSVPAAADGYIELFGQIEAVLAGNYTWSGLSLSATTNNPHGLTDGSRVLMIFTATSGQLPVNGVYGVTVTGDTTFTIATAASGSGAGSFSATRQNAGLSTAHVGISSTGASPLTFLYGDPDAAAAAVVPFDLRLAITNLQFFLAPAGSPGEARPSIWLQLVDPYPKGVPHVGPVGALTNIPVVYRQYPTPPTLVSQTWSGYTPPSGSGNPIADGADWSYLYTYQAFLVAQDQINTAVTYNTDLSAAPDNTPNSANPAPSAGPPYDLFTALARTSAVYSAISPVLRNPADPAWADAVAAFATAIGEVTTNKDWNPNQNLAFAQGLVNVTDSYVVTDTLQPDGTTRQIELQWPAAQGESSFANVALTVTALDPSTLTPYPNQHPVQPSPPDGLLFEVDNAAPGNFGVAHTIEVDALNVLAAENALASVQIERNLITLEASDNTAWQVVPEFVYMTPQVRPSQPVTPFIDNATPIDVATLPGQGSGAACPASPSSLCQRIYTIMADLLADPVHEQSLLAAHAAANVTSGTTRRVKVGCSYQFPFPAVAGGAFDGASISPLVPIVLARSFEIDGQQPAELGDFAALFAAAIAGWASDKIVFGANATPAGARLVFDITLYAALSGVNTPVLRFSNLQLNLTDIDAS</sequence>
<accession>A0ABW4WP67</accession>
<dbReference type="RefSeq" id="WP_379026852.1">
    <property type="nucleotide sequence ID" value="NZ_JBHUGY010000074.1"/>
</dbReference>
<evidence type="ECO:0000313" key="1">
    <source>
        <dbReference type="EMBL" id="MFD2058370.1"/>
    </source>
</evidence>
<dbReference type="Proteomes" id="UP001597349">
    <property type="component" value="Unassembled WGS sequence"/>
</dbReference>
<comment type="caution">
    <text evidence="1">The sequence shown here is derived from an EMBL/GenBank/DDBJ whole genome shotgun (WGS) entry which is preliminary data.</text>
</comment>
<dbReference type="EMBL" id="JBHUGY010000074">
    <property type="protein sequence ID" value="MFD2058370.1"/>
    <property type="molecule type" value="Genomic_DNA"/>
</dbReference>
<name>A0ABW4WP67_9HYPH</name>